<reference evidence="5 6" key="1">
    <citation type="submission" date="2019-03" db="EMBL/GenBank/DDBJ databases">
        <title>Genomic Encyclopedia of Type Strains, Phase IV (KMG-IV): sequencing the most valuable type-strain genomes for metagenomic binning, comparative biology and taxonomic classification.</title>
        <authorList>
            <person name="Goeker M."/>
        </authorList>
    </citation>
    <scope>NUCLEOTIDE SEQUENCE [LARGE SCALE GENOMIC DNA]</scope>
    <source>
        <strain evidence="5 6">DSM 19377</strain>
    </source>
</reference>
<protein>
    <recommendedName>
        <fullName evidence="1">Chromosomal replication initiator protein DnaA</fullName>
    </recommendedName>
</protein>
<dbReference type="CDD" id="cd00009">
    <property type="entry name" value="AAA"/>
    <property type="match status" value="1"/>
</dbReference>
<dbReference type="OrthoDB" id="9807019at2"/>
<dbReference type="AlphaFoldDB" id="A0A4R2P8J5"/>
<dbReference type="GO" id="GO:0005886">
    <property type="term" value="C:plasma membrane"/>
    <property type="evidence" value="ECO:0007669"/>
    <property type="project" value="TreeGrafter"/>
</dbReference>
<dbReference type="GO" id="GO:0003688">
    <property type="term" value="F:DNA replication origin binding"/>
    <property type="evidence" value="ECO:0007669"/>
    <property type="project" value="TreeGrafter"/>
</dbReference>
<dbReference type="Proteomes" id="UP000295416">
    <property type="component" value="Unassembled WGS sequence"/>
</dbReference>
<dbReference type="InterPro" id="IPR038454">
    <property type="entry name" value="DnaA_N_sf"/>
</dbReference>
<dbReference type="SMART" id="SM00382">
    <property type="entry name" value="AAA"/>
    <property type="match status" value="1"/>
</dbReference>
<proteinExistence type="inferred from homology"/>
<dbReference type="Pfam" id="PF11638">
    <property type="entry name" value="DnaA_N"/>
    <property type="match status" value="1"/>
</dbReference>
<keyword evidence="6" id="KW-1185">Reference proteome</keyword>
<sequence>MIVGQNYDNLWQRVLDIMEERISKPSFNTWLKTTTAVISGNHHIVVQADNDFSRDWLESRYASDIKKVIYDLTGLTYDISFVMKENAERPLNDIDKKEQFPLTKLNPKFTFDNFLVGSSNRYALSAAAAAALLPGRAYNPLYIYSKTGLGKTHLLHAIGNKIKGENPKAKIIYITAEGFANDFIESTAKGAISEFRAKYRHTDVLLFDDFEHLFGKEQTLDEFLHTFNSLYSDTKQIVITCDRRVEDFPPVKDKLLSRLNWGLSVDILSPDEDLLVKLIYFYCKTNDFTMSKEPYDIIRELDIQNVPELFSSLRKVEALLKAEEEQLTIEKRNLSQELTPVKTNDANQMNDLQQKISDLQARVEKLEKGILKQQTY</sequence>
<keyword evidence="1" id="KW-0547">Nucleotide-binding</keyword>
<comment type="function">
    <text evidence="1">Plays an essential role in the initiation and regulation of chromosomal replication. ATP-DnaA binds to the origin of replication (oriC) to initiate formation of the DNA replication initiation complex once per cell cycle. Binds the DnaA box (a 9 base pair repeat at the origin) and separates the double-stranded (ds)DNA. Forms a right-handed helical filament on oriC DNA; dsDNA binds to the exterior of the filament while single-stranded (ss)DNA is stabiized in the filament's interior. The ATP-DnaA-oriC complex binds and stabilizes one strand of the AT-rich DNA unwinding element (DUE), permitting loading of DNA polymerase. After initiation quickly degrades to an ADP-DnaA complex that is not apt for DNA replication. Binds acidic phospholipids.</text>
</comment>
<comment type="caution">
    <text evidence="5">The sequence shown here is derived from an EMBL/GenBank/DDBJ whole genome shotgun (WGS) entry which is preliminary data.</text>
</comment>
<name>A0A4R2P8J5_9BACL</name>
<dbReference type="Gene3D" id="3.40.50.300">
    <property type="entry name" value="P-loop containing nucleotide triphosphate hydrolases"/>
    <property type="match status" value="1"/>
</dbReference>
<organism evidence="5 6">
    <name type="scientific">Scopulibacillus darangshiensis</name>
    <dbReference type="NCBI Taxonomy" id="442528"/>
    <lineage>
        <taxon>Bacteria</taxon>
        <taxon>Bacillati</taxon>
        <taxon>Bacillota</taxon>
        <taxon>Bacilli</taxon>
        <taxon>Bacillales</taxon>
        <taxon>Sporolactobacillaceae</taxon>
        <taxon>Scopulibacillus</taxon>
    </lineage>
</organism>
<dbReference type="EMBL" id="SLXK01000003">
    <property type="protein sequence ID" value="TCP31283.1"/>
    <property type="molecule type" value="Genomic_DNA"/>
</dbReference>
<gene>
    <name evidence="5" type="ORF">EV207_103167</name>
</gene>
<dbReference type="Pfam" id="PF00308">
    <property type="entry name" value="Bac_DnaA"/>
    <property type="match status" value="1"/>
</dbReference>
<dbReference type="InterPro" id="IPR013317">
    <property type="entry name" value="DnaA_dom"/>
</dbReference>
<dbReference type="GO" id="GO:0005524">
    <property type="term" value="F:ATP binding"/>
    <property type="evidence" value="ECO:0007669"/>
    <property type="project" value="UniProtKB-KW"/>
</dbReference>
<dbReference type="InterPro" id="IPR003593">
    <property type="entry name" value="AAA+_ATPase"/>
</dbReference>
<evidence type="ECO:0000256" key="1">
    <source>
        <dbReference type="RuleBase" id="RU000577"/>
    </source>
</evidence>
<dbReference type="InterPro" id="IPR027417">
    <property type="entry name" value="P-loop_NTPase"/>
</dbReference>
<dbReference type="InterPro" id="IPR024633">
    <property type="entry name" value="DnaA_N_dom"/>
</dbReference>
<feature type="coiled-coil region" evidence="3">
    <location>
        <begin position="313"/>
        <end position="369"/>
    </location>
</feature>
<evidence type="ECO:0000313" key="5">
    <source>
        <dbReference type="EMBL" id="TCP31283.1"/>
    </source>
</evidence>
<evidence type="ECO:0000313" key="6">
    <source>
        <dbReference type="Proteomes" id="UP000295416"/>
    </source>
</evidence>
<keyword evidence="1" id="KW-0067">ATP-binding</keyword>
<dbReference type="Gene3D" id="3.30.300.180">
    <property type="match status" value="1"/>
</dbReference>
<dbReference type="PANTHER" id="PTHR30050:SF2">
    <property type="entry name" value="CHROMOSOMAL REPLICATION INITIATOR PROTEIN DNAA"/>
    <property type="match status" value="1"/>
</dbReference>
<dbReference type="SUPFAM" id="SSF52540">
    <property type="entry name" value="P-loop containing nucleoside triphosphate hydrolases"/>
    <property type="match status" value="1"/>
</dbReference>
<keyword evidence="1" id="KW-0238">DNA-binding</keyword>
<evidence type="ECO:0000259" key="4">
    <source>
        <dbReference type="SMART" id="SM00382"/>
    </source>
</evidence>
<accession>A0A4R2P8J5</accession>
<dbReference type="InterPro" id="IPR020591">
    <property type="entry name" value="Chromosome_initiator_DnaA-like"/>
</dbReference>
<dbReference type="PANTHER" id="PTHR30050">
    <property type="entry name" value="CHROMOSOMAL REPLICATION INITIATOR PROTEIN DNAA"/>
    <property type="match status" value="1"/>
</dbReference>
<feature type="domain" description="AAA+ ATPase" evidence="4">
    <location>
        <begin position="137"/>
        <end position="273"/>
    </location>
</feature>
<evidence type="ECO:0000256" key="3">
    <source>
        <dbReference type="SAM" id="Coils"/>
    </source>
</evidence>
<keyword evidence="1" id="KW-0235">DNA replication</keyword>
<keyword evidence="3" id="KW-0175">Coiled coil</keyword>
<dbReference type="GO" id="GO:0006270">
    <property type="term" value="P:DNA replication initiation"/>
    <property type="evidence" value="ECO:0007669"/>
    <property type="project" value="TreeGrafter"/>
</dbReference>
<dbReference type="PRINTS" id="PR00051">
    <property type="entry name" value="DNAA"/>
</dbReference>
<evidence type="ECO:0000256" key="2">
    <source>
        <dbReference type="RuleBase" id="RU004227"/>
    </source>
</evidence>
<comment type="similarity">
    <text evidence="2">Belongs to the DnaA family.</text>
</comment>